<feature type="binding site" evidence="6">
    <location>
        <position position="542"/>
    </location>
    <ligand>
        <name>CoA</name>
        <dbReference type="ChEBI" id="CHEBI:57287"/>
    </ligand>
</feature>
<evidence type="ECO:0000256" key="4">
    <source>
        <dbReference type="ARBA" id="ARBA00022840"/>
    </source>
</evidence>
<feature type="binding site" evidence="6">
    <location>
        <position position="561"/>
    </location>
    <ligand>
        <name>Mg(2+)</name>
        <dbReference type="ChEBI" id="CHEBI:18420"/>
    </ligand>
</feature>
<dbReference type="FunFam" id="3.40.50.12780:FF:000001">
    <property type="entry name" value="Acetyl-coenzyme A synthetase"/>
    <property type="match status" value="1"/>
</dbReference>
<dbReference type="InterPro" id="IPR000873">
    <property type="entry name" value="AMP-dep_synth/lig_dom"/>
</dbReference>
<feature type="binding site" evidence="6">
    <location>
        <begin position="430"/>
        <end position="435"/>
    </location>
    <ligand>
        <name>ATP</name>
        <dbReference type="ChEBI" id="CHEBI:30616"/>
    </ligand>
</feature>
<evidence type="ECO:0000256" key="3">
    <source>
        <dbReference type="ARBA" id="ARBA00022741"/>
    </source>
</evidence>
<evidence type="ECO:0000259" key="9">
    <source>
        <dbReference type="Pfam" id="PF16177"/>
    </source>
</evidence>
<comment type="similarity">
    <text evidence="1 6">Belongs to the ATP-dependent AMP-binding enzyme family.</text>
</comment>
<dbReference type="Pfam" id="PF16177">
    <property type="entry name" value="ACAS_N"/>
    <property type="match status" value="1"/>
</dbReference>
<dbReference type="GO" id="GO:0046872">
    <property type="term" value="F:metal ion binding"/>
    <property type="evidence" value="ECO:0007669"/>
    <property type="project" value="UniProtKB-KW"/>
</dbReference>
<dbReference type="PROSITE" id="PS00455">
    <property type="entry name" value="AMP_BINDING"/>
    <property type="match status" value="1"/>
</dbReference>
<dbReference type="EC" id="6.2.1.1" evidence="6"/>
<dbReference type="GO" id="GO:0005524">
    <property type="term" value="F:ATP binding"/>
    <property type="evidence" value="ECO:0007669"/>
    <property type="project" value="UniProtKB-KW"/>
</dbReference>
<evidence type="ECO:0000313" key="11">
    <source>
        <dbReference type="Proteomes" id="UP000593765"/>
    </source>
</evidence>
<feature type="domain" description="AMP-dependent synthetase/ligase" evidence="7">
    <location>
        <begin position="97"/>
        <end position="489"/>
    </location>
</feature>
<keyword evidence="11" id="KW-1185">Reference proteome</keyword>
<feature type="binding site" evidence="6">
    <location>
        <begin position="203"/>
        <end position="206"/>
    </location>
    <ligand>
        <name>CoA</name>
        <dbReference type="ChEBI" id="CHEBI:57287"/>
    </ligand>
</feature>
<gene>
    <name evidence="10" type="primary">acs</name>
    <name evidence="6" type="synonym">acsA</name>
    <name evidence="10" type="ORF">IPV69_22135</name>
</gene>
<sequence length="665" mass="73597">MSETIHSTLEERRVFPPPADFAAKAHIGTRAEYEKLYRESIDHPEQFFGRIAEELHWFKKWDKVLDWQVPNAKWFVGGKTNVAYNCLDRQIDLGRGDKTAILWEGEPETAAGAGGEVRKITYKQLRDDVSKLANGLKSIGVKKGDRVTIYMPMVPEAAVAMLACARIGAAHSVIFGGFSSQAIADRVDDAQCTVIITADGGYRRGTVVPLKRNVDDALTKTDRVKKVVVLNRCNMPVADGVAPGSIAWKEGRDVWYHDLVGTQSADCPAEPMDSEDTLFVLYTSGSTGKPKGIQHTTAGYLLGTYLTTKYVFDMKPDDVYWCTADVGWITGHSYIVYGPLANGTTCLMYEGAPNHPDFGRFWSIIERHKVSVFYTAPTAIRAFMKAGKEFPQKHDLSSLRLLGTVGEPINPEAWMWYHTVIGHEKCPIVDTWWQTETGAIMITPLPGVTPTKPGTATLPFFGVDAAIVDRSGKELGPNEGGLLVIRKPWPSMLRSIFNDPERYAKTYWSDVPGYYFTGDGARRDNDGYFWIMGRVDDVINVSGHRLGTMEIESALVAHEAVAEAAVVGIPHEMKGQGIAAFVTLETGRRADEALKKDLIAWVRKQIGALATPDQIRFTESLPKTRSGKIMRRLLKEVASGNEVKGDVTTLEDFSVLAKLKEKDEG</sequence>
<feature type="binding site" evidence="6">
    <location>
        <position position="603"/>
    </location>
    <ligand>
        <name>CoA</name>
        <dbReference type="ChEBI" id="CHEBI:57287"/>
    </ligand>
</feature>
<dbReference type="InterPro" id="IPR045851">
    <property type="entry name" value="AMP-bd_C_sf"/>
</dbReference>
<dbReference type="NCBIfam" id="NF001208">
    <property type="entry name" value="PRK00174.1"/>
    <property type="match status" value="1"/>
</dbReference>
<dbReference type="RefSeq" id="WP_241179942.1">
    <property type="nucleotide sequence ID" value="NZ_CP063458.1"/>
</dbReference>
<dbReference type="SUPFAM" id="SSF56801">
    <property type="entry name" value="Acetyl-CoA synthetase-like"/>
    <property type="match status" value="1"/>
</dbReference>
<dbReference type="KEGG" id="hbs:IPV69_22135"/>
<evidence type="ECO:0000256" key="2">
    <source>
        <dbReference type="ARBA" id="ARBA00022598"/>
    </source>
</evidence>
<keyword evidence="5 6" id="KW-0007">Acetylation</keyword>
<keyword evidence="4 6" id="KW-0067">ATP-binding</keyword>
<dbReference type="Pfam" id="PF00501">
    <property type="entry name" value="AMP-binding"/>
    <property type="match status" value="1"/>
</dbReference>
<proteinExistence type="inferred from homology"/>
<keyword evidence="6" id="KW-0460">Magnesium</keyword>
<dbReference type="InterPro" id="IPR042099">
    <property type="entry name" value="ANL_N_sf"/>
</dbReference>
<comment type="catalytic activity">
    <reaction evidence="6">
        <text>acetate + ATP + CoA = acetyl-CoA + AMP + diphosphate</text>
        <dbReference type="Rhea" id="RHEA:23176"/>
        <dbReference type="ChEBI" id="CHEBI:30089"/>
        <dbReference type="ChEBI" id="CHEBI:30616"/>
        <dbReference type="ChEBI" id="CHEBI:33019"/>
        <dbReference type="ChEBI" id="CHEBI:57287"/>
        <dbReference type="ChEBI" id="CHEBI:57288"/>
        <dbReference type="ChEBI" id="CHEBI:456215"/>
        <dbReference type="EC" id="6.2.1.1"/>
    </reaction>
</comment>
<dbReference type="Gene3D" id="3.40.50.12780">
    <property type="entry name" value="N-terminal domain of ligase-like"/>
    <property type="match status" value="1"/>
</dbReference>
<dbReference type="PANTHER" id="PTHR24095:SF14">
    <property type="entry name" value="ACETYL-COENZYME A SYNTHETASE 1"/>
    <property type="match status" value="1"/>
</dbReference>
<reference evidence="10 11" key="1">
    <citation type="submission" date="2020-10" db="EMBL/GenBank/DDBJ databases">
        <title>Wide distribution of Phycisphaera-like planctomycetes from WD2101 soil group in peatlands and genome analysis of the first cultivated representative.</title>
        <authorList>
            <person name="Dedysh S.N."/>
            <person name="Beletsky A.V."/>
            <person name="Ivanova A."/>
            <person name="Kulichevskaya I.S."/>
            <person name="Suzina N.E."/>
            <person name="Philippov D.A."/>
            <person name="Rakitin A.L."/>
            <person name="Mardanov A.V."/>
            <person name="Ravin N.V."/>
        </authorList>
    </citation>
    <scope>NUCLEOTIDE SEQUENCE [LARGE SCALE GENOMIC DNA]</scope>
    <source>
        <strain evidence="10 11">M1803</strain>
    </source>
</reference>
<dbReference type="InterPro" id="IPR032387">
    <property type="entry name" value="ACAS_N"/>
</dbReference>
<feature type="modified residue" description="N6-acetyllysine" evidence="6">
    <location>
        <position position="628"/>
    </location>
</feature>
<dbReference type="GO" id="GO:0019427">
    <property type="term" value="P:acetyl-CoA biosynthetic process from acetate"/>
    <property type="evidence" value="ECO:0007669"/>
    <property type="project" value="UniProtKB-UniRule"/>
</dbReference>
<dbReference type="CDD" id="cd05966">
    <property type="entry name" value="ACS"/>
    <property type="match status" value="1"/>
</dbReference>
<feature type="binding site" evidence="6">
    <location>
        <position position="558"/>
    </location>
    <ligand>
        <name>Mg(2+)</name>
        <dbReference type="ChEBI" id="CHEBI:18420"/>
    </ligand>
</feature>
<dbReference type="PANTHER" id="PTHR24095">
    <property type="entry name" value="ACETYL-COENZYME A SYNTHETASE"/>
    <property type="match status" value="1"/>
</dbReference>
<dbReference type="EMBL" id="CP063458">
    <property type="protein sequence ID" value="QOV88898.1"/>
    <property type="molecule type" value="Genomic_DNA"/>
</dbReference>
<dbReference type="Pfam" id="PF13193">
    <property type="entry name" value="AMP-binding_C"/>
    <property type="match status" value="1"/>
</dbReference>
<dbReference type="AlphaFoldDB" id="A0A7M2WTQ5"/>
<organism evidence="10 11">
    <name type="scientific">Humisphaera borealis</name>
    <dbReference type="NCBI Taxonomy" id="2807512"/>
    <lineage>
        <taxon>Bacteria</taxon>
        <taxon>Pseudomonadati</taxon>
        <taxon>Planctomycetota</taxon>
        <taxon>Phycisphaerae</taxon>
        <taxon>Tepidisphaerales</taxon>
        <taxon>Tepidisphaeraceae</taxon>
        <taxon>Humisphaera</taxon>
    </lineage>
</organism>
<dbReference type="InterPro" id="IPR020845">
    <property type="entry name" value="AMP-binding_CS"/>
</dbReference>
<feature type="binding site" evidence="6">
    <location>
        <position position="330"/>
    </location>
    <ligand>
        <name>CoA</name>
        <dbReference type="ChEBI" id="CHEBI:57287"/>
    </ligand>
</feature>
<comment type="cofactor">
    <cofactor evidence="6">
        <name>Mg(2+)</name>
        <dbReference type="ChEBI" id="CHEBI:18420"/>
    </cofactor>
</comment>
<feature type="domain" description="Acetyl-coenzyme A synthetase N-terminal" evidence="9">
    <location>
        <begin position="33"/>
        <end position="86"/>
    </location>
</feature>
<comment type="function">
    <text evidence="6">Catalyzes the conversion of acetate into acetyl-CoA (AcCoA), an essential intermediate at the junction of anabolic and catabolic pathways. AcsA undergoes a two-step reaction. In the first half reaction, AcsA combines acetate with ATP to form acetyl-adenylate (AcAMP) intermediate. In the second half reaction, it can then transfer the acetyl group from AcAMP to the sulfhydryl group of CoA, forming the product AcCoA.</text>
</comment>
<dbReference type="GO" id="GO:0003987">
    <property type="term" value="F:acetate-CoA ligase activity"/>
    <property type="evidence" value="ECO:0007669"/>
    <property type="project" value="UniProtKB-UniRule"/>
</dbReference>
<feature type="binding site" evidence="6">
    <location>
        <position position="534"/>
    </location>
    <ligand>
        <name>ATP</name>
        <dbReference type="ChEBI" id="CHEBI:30616"/>
    </ligand>
</feature>
<keyword evidence="6" id="KW-0479">Metal-binding</keyword>
<dbReference type="InterPro" id="IPR025110">
    <property type="entry name" value="AMP-bd_C"/>
</dbReference>
<feature type="binding site" evidence="6">
    <location>
        <position position="556"/>
    </location>
    <ligand>
        <name>Mg(2+)</name>
        <dbReference type="ChEBI" id="CHEBI:18420"/>
    </ligand>
</feature>
<evidence type="ECO:0000313" key="10">
    <source>
        <dbReference type="EMBL" id="QOV88898.1"/>
    </source>
</evidence>
<dbReference type="Gene3D" id="3.30.300.30">
    <property type="match status" value="1"/>
</dbReference>
<dbReference type="InterPro" id="IPR011904">
    <property type="entry name" value="Ac_CoA_lig"/>
</dbReference>
<feature type="binding site" evidence="6">
    <location>
        <position position="545"/>
    </location>
    <ligand>
        <name>ATP</name>
        <dbReference type="ChEBI" id="CHEBI:30616"/>
    </ligand>
</feature>
<evidence type="ECO:0000259" key="8">
    <source>
        <dbReference type="Pfam" id="PF13193"/>
    </source>
</evidence>
<evidence type="ECO:0000256" key="6">
    <source>
        <dbReference type="HAMAP-Rule" id="MF_01123"/>
    </source>
</evidence>
<comment type="PTM">
    <text evidence="6">Acetylated. Deacetylation by the SIR2-homolog deacetylase activates the enzyme.</text>
</comment>
<feature type="binding site" evidence="6">
    <location>
        <begin position="406"/>
        <end position="408"/>
    </location>
    <ligand>
        <name>ATP</name>
        <dbReference type="ChEBI" id="CHEBI:30616"/>
    </ligand>
</feature>
<dbReference type="NCBIfam" id="TIGR02188">
    <property type="entry name" value="Ac_CoA_lig_AcsA"/>
    <property type="match status" value="1"/>
</dbReference>
<dbReference type="HAMAP" id="MF_01123">
    <property type="entry name" value="Ac_CoA_synth"/>
    <property type="match status" value="1"/>
</dbReference>
<feature type="domain" description="AMP-binding enzyme C-terminal" evidence="8">
    <location>
        <begin position="550"/>
        <end position="628"/>
    </location>
</feature>
<dbReference type="Proteomes" id="UP000593765">
    <property type="component" value="Chromosome"/>
</dbReference>
<dbReference type="GO" id="GO:0016208">
    <property type="term" value="F:AMP binding"/>
    <property type="evidence" value="ECO:0007669"/>
    <property type="project" value="InterPro"/>
</dbReference>
<keyword evidence="3 6" id="KW-0547">Nucleotide-binding</keyword>
<feature type="binding site" evidence="6">
    <location>
        <position position="354"/>
    </location>
    <ligand>
        <name>CoA</name>
        <dbReference type="ChEBI" id="CHEBI:57287"/>
    </ligand>
</feature>
<keyword evidence="2 6" id="KW-0436">Ligase</keyword>
<protein>
    <recommendedName>
        <fullName evidence="6">Acetyl-coenzyme A synthetase</fullName>
        <shortName evidence="6">AcCoA synthetase</shortName>
        <shortName evidence="6">Acs</shortName>
        <ecNumber evidence="6">6.2.1.1</ecNumber>
    </recommendedName>
    <alternativeName>
        <fullName evidence="6">Acetate--CoA ligase</fullName>
    </alternativeName>
    <alternativeName>
        <fullName evidence="6">Acyl-activating enzyme</fullName>
    </alternativeName>
</protein>
<evidence type="ECO:0000256" key="1">
    <source>
        <dbReference type="ARBA" id="ARBA00006432"/>
    </source>
</evidence>
<feature type="binding site" evidence="6">
    <location>
        <position position="519"/>
    </location>
    <ligand>
        <name>ATP</name>
        <dbReference type="ChEBI" id="CHEBI:30616"/>
    </ligand>
</feature>
<evidence type="ECO:0000256" key="5">
    <source>
        <dbReference type="ARBA" id="ARBA00022990"/>
    </source>
</evidence>
<name>A0A7M2WTQ5_9BACT</name>
<evidence type="ECO:0000259" key="7">
    <source>
        <dbReference type="Pfam" id="PF00501"/>
    </source>
</evidence>
<dbReference type="GO" id="GO:0005829">
    <property type="term" value="C:cytosol"/>
    <property type="evidence" value="ECO:0007669"/>
    <property type="project" value="TreeGrafter"/>
</dbReference>
<accession>A0A7M2WTQ5</accession>